<dbReference type="Gene3D" id="3.30.450.20">
    <property type="entry name" value="PAS domain"/>
    <property type="match status" value="1"/>
</dbReference>
<dbReference type="EMBL" id="JAUJYO010000019">
    <property type="protein sequence ID" value="KAK1287624.1"/>
    <property type="molecule type" value="Genomic_DNA"/>
</dbReference>
<dbReference type="InterPro" id="IPR013654">
    <property type="entry name" value="PAS_2"/>
</dbReference>
<dbReference type="Pfam" id="PF08446">
    <property type="entry name" value="PAS_2"/>
    <property type="match status" value="1"/>
</dbReference>
<organism evidence="2 3">
    <name type="scientific">Acorus calamus</name>
    <name type="common">Sweet flag</name>
    <dbReference type="NCBI Taxonomy" id="4465"/>
    <lineage>
        <taxon>Eukaryota</taxon>
        <taxon>Viridiplantae</taxon>
        <taxon>Streptophyta</taxon>
        <taxon>Embryophyta</taxon>
        <taxon>Tracheophyta</taxon>
        <taxon>Spermatophyta</taxon>
        <taxon>Magnoliopsida</taxon>
        <taxon>Liliopsida</taxon>
        <taxon>Acoraceae</taxon>
        <taxon>Acorus</taxon>
    </lineage>
</organism>
<accession>A0AAV9CFU5</accession>
<gene>
    <name evidence="2" type="ORF">QJS10_CPB19g00379</name>
</gene>
<reference evidence="2" key="2">
    <citation type="submission" date="2023-06" db="EMBL/GenBank/DDBJ databases">
        <authorList>
            <person name="Ma L."/>
            <person name="Liu K.-W."/>
            <person name="Li Z."/>
            <person name="Hsiao Y.-Y."/>
            <person name="Qi Y."/>
            <person name="Fu T."/>
            <person name="Tang G."/>
            <person name="Zhang D."/>
            <person name="Sun W.-H."/>
            <person name="Liu D.-K."/>
            <person name="Li Y."/>
            <person name="Chen G.-Z."/>
            <person name="Liu X.-D."/>
            <person name="Liao X.-Y."/>
            <person name="Jiang Y.-T."/>
            <person name="Yu X."/>
            <person name="Hao Y."/>
            <person name="Huang J."/>
            <person name="Zhao X.-W."/>
            <person name="Ke S."/>
            <person name="Chen Y.-Y."/>
            <person name="Wu W.-L."/>
            <person name="Hsu J.-L."/>
            <person name="Lin Y.-F."/>
            <person name="Huang M.-D."/>
            <person name="Li C.-Y."/>
            <person name="Huang L."/>
            <person name="Wang Z.-W."/>
            <person name="Zhao X."/>
            <person name="Zhong W.-Y."/>
            <person name="Peng D.-H."/>
            <person name="Ahmad S."/>
            <person name="Lan S."/>
            <person name="Zhang J.-S."/>
            <person name="Tsai W.-C."/>
            <person name="Van De Peer Y."/>
            <person name="Liu Z.-J."/>
        </authorList>
    </citation>
    <scope>NUCLEOTIDE SEQUENCE</scope>
    <source>
        <strain evidence="2">CP</strain>
        <tissue evidence="2">Leaves</tissue>
    </source>
</reference>
<dbReference type="GO" id="GO:0006355">
    <property type="term" value="P:regulation of DNA-templated transcription"/>
    <property type="evidence" value="ECO:0007669"/>
    <property type="project" value="InterPro"/>
</dbReference>
<sequence>MYYGRSSSSELDVSRWWRAEIPEVKPPPPSDEVVVAPPPPQPNHHCHQKFIGADVRALFISTFSASGLPQNALSASTDPNPLCLTSSSNSRAFHATLHHIDVGVLLDLEPDLMSSSHMAATY</sequence>
<name>A0AAV9CFU5_ACOCL</name>
<comment type="caution">
    <text evidence="2">The sequence shown here is derived from an EMBL/GenBank/DDBJ whole genome shotgun (WGS) entry which is preliminary data.</text>
</comment>
<dbReference type="Proteomes" id="UP001180020">
    <property type="component" value="Unassembled WGS sequence"/>
</dbReference>
<evidence type="ECO:0000313" key="3">
    <source>
        <dbReference type="Proteomes" id="UP001180020"/>
    </source>
</evidence>
<proteinExistence type="predicted"/>
<reference evidence="2" key="1">
    <citation type="journal article" date="2023" name="Nat. Commun.">
        <title>Diploid and tetraploid genomes of Acorus and the evolution of monocots.</title>
        <authorList>
            <person name="Ma L."/>
            <person name="Liu K.W."/>
            <person name="Li Z."/>
            <person name="Hsiao Y.Y."/>
            <person name="Qi Y."/>
            <person name="Fu T."/>
            <person name="Tang G.D."/>
            <person name="Zhang D."/>
            <person name="Sun W.H."/>
            <person name="Liu D.K."/>
            <person name="Li Y."/>
            <person name="Chen G.Z."/>
            <person name="Liu X.D."/>
            <person name="Liao X.Y."/>
            <person name="Jiang Y.T."/>
            <person name="Yu X."/>
            <person name="Hao Y."/>
            <person name="Huang J."/>
            <person name="Zhao X.W."/>
            <person name="Ke S."/>
            <person name="Chen Y.Y."/>
            <person name="Wu W.L."/>
            <person name="Hsu J.L."/>
            <person name="Lin Y.F."/>
            <person name="Huang M.D."/>
            <person name="Li C.Y."/>
            <person name="Huang L."/>
            <person name="Wang Z.W."/>
            <person name="Zhao X."/>
            <person name="Zhong W.Y."/>
            <person name="Peng D.H."/>
            <person name="Ahmad S."/>
            <person name="Lan S."/>
            <person name="Zhang J.S."/>
            <person name="Tsai W.C."/>
            <person name="Van de Peer Y."/>
            <person name="Liu Z.J."/>
        </authorList>
    </citation>
    <scope>NUCLEOTIDE SEQUENCE</scope>
    <source>
        <strain evidence="2">CP</strain>
    </source>
</reference>
<evidence type="ECO:0000313" key="2">
    <source>
        <dbReference type="EMBL" id="KAK1287624.1"/>
    </source>
</evidence>
<evidence type="ECO:0000259" key="1">
    <source>
        <dbReference type="Pfam" id="PF08446"/>
    </source>
</evidence>
<protein>
    <recommendedName>
        <fullName evidence="1">PAS fold-2 domain-containing protein</fullName>
    </recommendedName>
</protein>
<feature type="domain" description="PAS fold-2" evidence="1">
    <location>
        <begin position="48"/>
        <end position="110"/>
    </location>
</feature>
<keyword evidence="3" id="KW-1185">Reference proteome</keyword>
<dbReference type="AlphaFoldDB" id="A0AAV9CFU5"/>